<dbReference type="InterPro" id="IPR001041">
    <property type="entry name" value="2Fe-2S_ferredoxin-type"/>
</dbReference>
<dbReference type="PROSITE" id="PS51085">
    <property type="entry name" value="2FE2S_FER_2"/>
    <property type="match status" value="1"/>
</dbReference>
<dbReference type="Gene3D" id="3.10.20.30">
    <property type="match status" value="1"/>
</dbReference>
<protein>
    <recommendedName>
        <fullName evidence="1">2Fe-2S ferredoxin-type domain-containing protein</fullName>
    </recommendedName>
</protein>
<accession>A0A382BVF1</accession>
<dbReference type="AlphaFoldDB" id="A0A382BVF1"/>
<name>A0A382BVF1_9ZZZZ</name>
<dbReference type="InterPro" id="IPR012675">
    <property type="entry name" value="Beta-grasp_dom_sf"/>
</dbReference>
<dbReference type="PROSITE" id="PS00197">
    <property type="entry name" value="2FE2S_FER_1"/>
    <property type="match status" value="1"/>
</dbReference>
<evidence type="ECO:0000313" key="2">
    <source>
        <dbReference type="EMBL" id="SVB17796.1"/>
    </source>
</evidence>
<feature type="non-terminal residue" evidence="2">
    <location>
        <position position="105"/>
    </location>
</feature>
<gene>
    <name evidence="2" type="ORF">METZ01_LOCUS170650</name>
</gene>
<dbReference type="InterPro" id="IPR006058">
    <property type="entry name" value="2Fe2S_fd_BS"/>
</dbReference>
<feature type="domain" description="2Fe-2S ferredoxin-type" evidence="1">
    <location>
        <begin position="1"/>
        <end position="68"/>
    </location>
</feature>
<proteinExistence type="predicted"/>
<reference evidence="2" key="1">
    <citation type="submission" date="2018-05" db="EMBL/GenBank/DDBJ databases">
        <authorList>
            <person name="Lanie J.A."/>
            <person name="Ng W.-L."/>
            <person name="Kazmierczak K.M."/>
            <person name="Andrzejewski T.M."/>
            <person name="Davidsen T.M."/>
            <person name="Wayne K.J."/>
            <person name="Tettelin H."/>
            <person name="Glass J.I."/>
            <person name="Rusch D."/>
            <person name="Podicherti R."/>
            <person name="Tsui H.-C.T."/>
            <person name="Winkler M.E."/>
        </authorList>
    </citation>
    <scope>NUCLEOTIDE SEQUENCE</scope>
</reference>
<dbReference type="GO" id="GO:0009055">
    <property type="term" value="F:electron transfer activity"/>
    <property type="evidence" value="ECO:0007669"/>
    <property type="project" value="InterPro"/>
</dbReference>
<organism evidence="2">
    <name type="scientific">marine metagenome</name>
    <dbReference type="NCBI Taxonomy" id="408172"/>
    <lineage>
        <taxon>unclassified sequences</taxon>
        <taxon>metagenomes</taxon>
        <taxon>ecological metagenomes</taxon>
    </lineage>
</organism>
<dbReference type="EMBL" id="UINC01031558">
    <property type="protein sequence ID" value="SVB17796.1"/>
    <property type="molecule type" value="Genomic_DNA"/>
</dbReference>
<dbReference type="InterPro" id="IPR036010">
    <property type="entry name" value="2Fe-2S_ferredoxin-like_sf"/>
</dbReference>
<dbReference type="SUPFAM" id="SSF54292">
    <property type="entry name" value="2Fe-2S ferredoxin-like"/>
    <property type="match status" value="1"/>
</dbReference>
<sequence>MLDQLNEQLIDKGEDCIVFDHDCREGICGTCSLVINGHPHGEKKATTTCQLYMRDYANQLELWIEPWRAKSFPIVKDLAVMRESFDRIIQSGGFISVSVGSAPEA</sequence>
<dbReference type="InterPro" id="IPR025192">
    <property type="entry name" value="Succ_DH/fum_Rdtase_N"/>
</dbReference>
<dbReference type="GO" id="GO:0051537">
    <property type="term" value="F:2 iron, 2 sulfur cluster binding"/>
    <property type="evidence" value="ECO:0007669"/>
    <property type="project" value="InterPro"/>
</dbReference>
<feature type="non-terminal residue" evidence="2">
    <location>
        <position position="1"/>
    </location>
</feature>
<evidence type="ECO:0000259" key="1">
    <source>
        <dbReference type="PROSITE" id="PS51085"/>
    </source>
</evidence>
<dbReference type="Pfam" id="PF13085">
    <property type="entry name" value="Fer2_3"/>
    <property type="match status" value="1"/>
</dbReference>